<dbReference type="Proteomes" id="UP000304148">
    <property type="component" value="Chromosome"/>
</dbReference>
<reference evidence="2" key="1">
    <citation type="submission" date="2018-08" db="EMBL/GenBank/DDBJ databases">
        <authorList>
            <person name="Chevrot R."/>
        </authorList>
    </citation>
    <scope>NUCLEOTIDE SEQUENCE [LARGE SCALE GENOMIC DNA]</scope>
</reference>
<proteinExistence type="predicted"/>
<name>A0A383R4X3_PAEAL</name>
<gene>
    <name evidence="1" type="ORF">PBLR_10617</name>
</gene>
<evidence type="ECO:0000313" key="1">
    <source>
        <dbReference type="EMBL" id="SYX82197.1"/>
    </source>
</evidence>
<organism evidence="1 2">
    <name type="scientific">Paenibacillus alvei</name>
    <name type="common">Bacillus alvei</name>
    <dbReference type="NCBI Taxonomy" id="44250"/>
    <lineage>
        <taxon>Bacteria</taxon>
        <taxon>Bacillati</taxon>
        <taxon>Bacillota</taxon>
        <taxon>Bacilli</taxon>
        <taxon>Bacillales</taxon>
        <taxon>Paenibacillaceae</taxon>
        <taxon>Paenibacillus</taxon>
    </lineage>
</organism>
<sequence>MEFKAAKFRRPVEIEGRLCAEVGLIPDDDRETPLLAYVAPVRNGGYEIVRLLRNDAHYESDWYDNNLHNAFEEIAAEEFIISNNEISCSDRDSIVDAVLGSTEVRAAVDELFQLDT</sequence>
<protein>
    <submittedName>
        <fullName evidence="1">Uncharacterized protein</fullName>
    </submittedName>
</protein>
<dbReference type="EMBL" id="LS992241">
    <property type="protein sequence ID" value="SYX82197.1"/>
    <property type="molecule type" value="Genomic_DNA"/>
</dbReference>
<accession>A0A383R4X3</accession>
<dbReference type="AlphaFoldDB" id="A0A383R4X3"/>
<evidence type="ECO:0000313" key="2">
    <source>
        <dbReference type="Proteomes" id="UP000304148"/>
    </source>
</evidence>
<dbReference type="RefSeq" id="WP_232055484.1">
    <property type="nucleotide sequence ID" value="NZ_LS992241.1"/>
</dbReference>